<evidence type="ECO:0000256" key="2">
    <source>
        <dbReference type="SAM" id="Phobius"/>
    </source>
</evidence>
<keyword evidence="2" id="KW-0812">Transmembrane</keyword>
<evidence type="ECO:0000313" key="3">
    <source>
        <dbReference type="EMBL" id="CAA7265976.1"/>
    </source>
</evidence>
<proteinExistence type="predicted"/>
<dbReference type="InterPro" id="IPR036526">
    <property type="entry name" value="C-N_Hydrolase_sf"/>
</dbReference>
<feature type="transmembrane region" description="Helical" evidence="2">
    <location>
        <begin position="59"/>
        <end position="81"/>
    </location>
</feature>
<evidence type="ECO:0008006" key="5">
    <source>
        <dbReference type="Google" id="ProtNLM"/>
    </source>
</evidence>
<accession>A0A8S0WUB5</accession>
<feature type="transmembrane region" description="Helical" evidence="2">
    <location>
        <begin position="12"/>
        <end position="28"/>
    </location>
</feature>
<evidence type="ECO:0000313" key="4">
    <source>
        <dbReference type="Proteomes" id="UP000467700"/>
    </source>
</evidence>
<keyword evidence="4" id="KW-1185">Reference proteome</keyword>
<dbReference type="EMBL" id="CACVBS010000051">
    <property type="protein sequence ID" value="CAA7265976.1"/>
    <property type="molecule type" value="Genomic_DNA"/>
</dbReference>
<gene>
    <name evidence="3" type="ORF">AAE3_LOCUS8053</name>
</gene>
<protein>
    <recommendedName>
        <fullName evidence="5">CN hydrolase domain-containing protein</fullName>
    </recommendedName>
</protein>
<keyword evidence="2" id="KW-1133">Transmembrane helix</keyword>
<feature type="transmembrane region" description="Helical" evidence="2">
    <location>
        <begin position="93"/>
        <end position="113"/>
    </location>
</feature>
<organism evidence="3 4">
    <name type="scientific">Cyclocybe aegerita</name>
    <name type="common">Black poplar mushroom</name>
    <name type="synonym">Agrocybe aegerita</name>
    <dbReference type="NCBI Taxonomy" id="1973307"/>
    <lineage>
        <taxon>Eukaryota</taxon>
        <taxon>Fungi</taxon>
        <taxon>Dikarya</taxon>
        <taxon>Basidiomycota</taxon>
        <taxon>Agaricomycotina</taxon>
        <taxon>Agaricomycetes</taxon>
        <taxon>Agaricomycetidae</taxon>
        <taxon>Agaricales</taxon>
        <taxon>Agaricineae</taxon>
        <taxon>Bolbitiaceae</taxon>
        <taxon>Cyclocybe</taxon>
    </lineage>
</organism>
<dbReference type="AlphaFoldDB" id="A0A8S0WUB5"/>
<feature type="transmembrane region" description="Helical" evidence="2">
    <location>
        <begin position="34"/>
        <end position="52"/>
    </location>
</feature>
<comment type="caution">
    <text evidence="3">The sequence shown here is derived from an EMBL/GenBank/DDBJ whole genome shotgun (WGS) entry which is preliminary data.</text>
</comment>
<dbReference type="Proteomes" id="UP000467700">
    <property type="component" value="Unassembled WGS sequence"/>
</dbReference>
<sequence length="729" mass="80593">MTLRRVIFDGYRNVSFLSLTLVTSTFALRPESSIIPTIALLSVLLLYSPFLFRSHDPQGWANITAILTALSIGGATSRVHASLEALSSPSQSLTTLFFISTFLSSLSLGALYCGTKLNTRLSGPWSQITLFPAIWSTLWCTVSYLSPVGHLSTWSITDNTDAYSWLIPFLGPASKNWIIAAWAAIISQTLGDWYIGPQEEENLIVTSPGAKSACRDSSSSRKLLAAFLVALTLPSFYLPRLPLPVSTIDVASPLTVACVVPPYQRYKHHSPTIDDYIEESKKVRSAAKVILWPEGAIIFNSTAQKEQAFSEIRKKVDGPYVGVSFEEIVSDPTDPTGRHALTRTGIAIISHYSPEPYLQYYKRNLVPFAESYRLRADRSPPEIFELPLARPGDYIPKPEWSSDPNRTRPIPITASICLDFATPSPFAALESRPALILAPARTWDRTVGYAMWLQAKQRAEELGSMVLWCDGGDGGVSGIAGHGFNDVAQVGSGTFIRTIGIEYPFNTTSTSFARFGDSALILFWLLVVPGSILRGGRRFRTSSFNPLSWFHAIRRPKPQAQSQPQPNLVDLRRVFHRKRLFSRDPSPKDDWSDDFLVITREDADLERSGEEAADNILTISAGTPPEPLIRPQDRSVGETVVEFPRSTAIPQRLLPPLIIPDSIIHRVSSYTAKTLTASESSPTPTFTEFTHITSSFPLPPNHIPVPRKPLPETPETSEHKNLFVVGSLE</sequence>
<keyword evidence="2" id="KW-0472">Membrane</keyword>
<dbReference type="Gene3D" id="3.60.110.10">
    <property type="entry name" value="Carbon-nitrogen hydrolase"/>
    <property type="match status" value="1"/>
</dbReference>
<dbReference type="OrthoDB" id="2626014at2759"/>
<name>A0A8S0WUB5_CYCAE</name>
<reference evidence="3 4" key="1">
    <citation type="submission" date="2020-01" db="EMBL/GenBank/DDBJ databases">
        <authorList>
            <person name="Gupta K D."/>
        </authorList>
    </citation>
    <scope>NUCLEOTIDE SEQUENCE [LARGE SCALE GENOMIC DNA]</scope>
</reference>
<evidence type="ECO:0000256" key="1">
    <source>
        <dbReference type="SAM" id="MobiDB-lite"/>
    </source>
</evidence>
<feature type="transmembrane region" description="Helical" evidence="2">
    <location>
        <begin position="125"/>
        <end position="145"/>
    </location>
</feature>
<feature type="region of interest" description="Disordered" evidence="1">
    <location>
        <begin position="708"/>
        <end position="729"/>
    </location>
</feature>
<dbReference type="SUPFAM" id="SSF56317">
    <property type="entry name" value="Carbon-nitrogen hydrolase"/>
    <property type="match status" value="1"/>
</dbReference>